<sequence>MAMSPDEEQAFLETFLTYTDILKWAVGAGRTARTPTPATPTRGFGTPKTPIGVAKLTDGGEKAVQALFEAYSSWGSRPNSTYMEFPKFAKLCRDRRVFGFRVSLATARQTFCVARQSKHDPSLLKQAEEQVAQYVSSLSKHSASERTKRLKAMMREYHPDKKLILPWLFTKISALVSGHLNKPFV</sequence>
<comment type="caution">
    <text evidence="1">The sequence shown here is derived from an EMBL/GenBank/DDBJ whole genome shotgun (WGS) entry which is preliminary data.</text>
</comment>
<dbReference type="Proteomes" id="UP000660262">
    <property type="component" value="Unassembled WGS sequence"/>
</dbReference>
<evidence type="ECO:0000313" key="2">
    <source>
        <dbReference type="Proteomes" id="UP000660262"/>
    </source>
</evidence>
<gene>
    <name evidence="1" type="ORF">PPROV_000820100</name>
</gene>
<dbReference type="Gene3D" id="1.10.238.10">
    <property type="entry name" value="EF-hand"/>
    <property type="match status" value="1"/>
</dbReference>
<organism evidence="1 2">
    <name type="scientific">Pycnococcus provasolii</name>
    <dbReference type="NCBI Taxonomy" id="41880"/>
    <lineage>
        <taxon>Eukaryota</taxon>
        <taxon>Viridiplantae</taxon>
        <taxon>Chlorophyta</taxon>
        <taxon>Pseudoscourfieldiophyceae</taxon>
        <taxon>Pseudoscourfieldiales</taxon>
        <taxon>Pycnococcaceae</taxon>
        <taxon>Pycnococcus</taxon>
    </lineage>
</organism>
<keyword evidence="2" id="KW-1185">Reference proteome</keyword>
<protein>
    <submittedName>
        <fullName evidence="1">Uncharacterized protein</fullName>
    </submittedName>
</protein>
<proteinExistence type="predicted"/>
<evidence type="ECO:0000313" key="1">
    <source>
        <dbReference type="EMBL" id="GHP09466.1"/>
    </source>
</evidence>
<reference evidence="1" key="1">
    <citation type="submission" date="2020-10" db="EMBL/GenBank/DDBJ databases">
        <title>Unveiling of a novel bifunctional photoreceptor, Dualchrome1, isolated from a cosmopolitan green alga.</title>
        <authorList>
            <person name="Suzuki S."/>
            <person name="Kawachi M."/>
        </authorList>
    </citation>
    <scope>NUCLEOTIDE SEQUENCE</scope>
    <source>
        <strain evidence="1">NIES 2893</strain>
    </source>
</reference>
<accession>A0A830HPQ2</accession>
<dbReference type="EMBL" id="BNJQ01000025">
    <property type="protein sequence ID" value="GHP09466.1"/>
    <property type="molecule type" value="Genomic_DNA"/>
</dbReference>
<name>A0A830HPQ2_9CHLO</name>
<dbReference type="AlphaFoldDB" id="A0A830HPQ2"/>